<sequence length="73" mass="7944">MRDTRLLPTASTAPLGEVRVGPAGAVSWTRKSLIAVPFHMPMVPFAICISLAKMTPHSSDSYHPSANWDHSKD</sequence>
<dbReference type="EMBL" id="JAIWOZ010000001">
    <property type="protein sequence ID" value="KAH6611408.1"/>
    <property type="molecule type" value="Genomic_DNA"/>
</dbReference>
<dbReference type="AlphaFoldDB" id="A0A9P8U076"/>
<gene>
    <name evidence="1" type="ORF">Trco_001428</name>
</gene>
<reference evidence="1" key="1">
    <citation type="submission" date="2021-08" db="EMBL/GenBank/DDBJ databases">
        <title>Chromosome-Level Trichoderma cornu-damae using Hi-C Data.</title>
        <authorList>
            <person name="Kim C.S."/>
        </authorList>
    </citation>
    <scope>NUCLEOTIDE SEQUENCE</scope>
    <source>
        <strain evidence="1">KA19-0412C</strain>
    </source>
</reference>
<evidence type="ECO:0000313" key="2">
    <source>
        <dbReference type="Proteomes" id="UP000827724"/>
    </source>
</evidence>
<proteinExistence type="predicted"/>
<keyword evidence="2" id="KW-1185">Reference proteome</keyword>
<name>A0A9P8U076_9HYPO</name>
<comment type="caution">
    <text evidence="1">The sequence shown here is derived from an EMBL/GenBank/DDBJ whole genome shotgun (WGS) entry which is preliminary data.</text>
</comment>
<evidence type="ECO:0000313" key="1">
    <source>
        <dbReference type="EMBL" id="KAH6611408.1"/>
    </source>
</evidence>
<dbReference type="Proteomes" id="UP000827724">
    <property type="component" value="Unassembled WGS sequence"/>
</dbReference>
<organism evidence="1 2">
    <name type="scientific">Trichoderma cornu-damae</name>
    <dbReference type="NCBI Taxonomy" id="654480"/>
    <lineage>
        <taxon>Eukaryota</taxon>
        <taxon>Fungi</taxon>
        <taxon>Dikarya</taxon>
        <taxon>Ascomycota</taxon>
        <taxon>Pezizomycotina</taxon>
        <taxon>Sordariomycetes</taxon>
        <taxon>Hypocreomycetidae</taxon>
        <taxon>Hypocreales</taxon>
        <taxon>Hypocreaceae</taxon>
        <taxon>Trichoderma</taxon>
    </lineage>
</organism>
<protein>
    <submittedName>
        <fullName evidence="1">Uncharacterized protein</fullName>
    </submittedName>
</protein>
<accession>A0A9P8U076</accession>